<evidence type="ECO:0000313" key="15">
    <source>
        <dbReference type="EMBL" id="HHP81332.1"/>
    </source>
</evidence>
<keyword evidence="4 15" id="KW-0436">Ligase</keyword>
<keyword evidence="5" id="KW-0547">Nucleotide-binding</keyword>
<evidence type="ECO:0000256" key="12">
    <source>
        <dbReference type="ARBA" id="ARBA00055630"/>
    </source>
</evidence>
<evidence type="ECO:0000256" key="10">
    <source>
        <dbReference type="ARBA" id="ARBA00029936"/>
    </source>
</evidence>
<comment type="subcellular location">
    <subcellularLocation>
        <location evidence="1">Cytoplasm</location>
    </subcellularLocation>
</comment>
<comment type="caution">
    <text evidence="15">The sequence shown here is derived from an EMBL/GenBank/DDBJ whole genome shotgun (WGS) entry which is preliminary data.</text>
</comment>
<keyword evidence="3" id="KW-0963">Cytoplasm</keyword>
<dbReference type="NCBIfam" id="NF009687">
    <property type="entry name" value="PRK13208.1"/>
    <property type="match status" value="1"/>
</dbReference>
<dbReference type="GO" id="GO:0005829">
    <property type="term" value="C:cytosol"/>
    <property type="evidence" value="ECO:0007669"/>
    <property type="project" value="TreeGrafter"/>
</dbReference>
<evidence type="ECO:0000256" key="3">
    <source>
        <dbReference type="ARBA" id="ARBA00022490"/>
    </source>
</evidence>
<dbReference type="InterPro" id="IPR009080">
    <property type="entry name" value="tRNAsynth_Ia_anticodon-bd"/>
</dbReference>
<evidence type="ECO:0000256" key="11">
    <source>
        <dbReference type="ARBA" id="ARBA00047552"/>
    </source>
</evidence>
<feature type="domain" description="Rubredoxin-like" evidence="14">
    <location>
        <begin position="418"/>
        <end position="463"/>
    </location>
</feature>
<sequence>MSTQIFKPKIEDTRWRNEYEKQLIKMWEEEGLFKFNYNSNNPILIIDTPPPYISGKPHVGQVAHYVQIDMIARAYRMLGYNVLVPFYADRNGLPVEIFVERMYGINPHEVAETIDGREKFLELCKKHLDEVEKEFINIWRRLGCIFEYWREGTDSEEYRKITQSTFIEMWKKGYVYEAERPVIWCPRCKTSLAEAEIEYKNEMAELYYINFQLSDGGNLTIATTRPELLGACLAIAYNPTDDRYKYLKNKKAIVPIYNYIVDIIEHKSVDPSFGTGLMMICSYGDQSDVRIIRELGLKPRLIIKEDGSLNDGINILVNLKVIEARRLIVEILKNKGFLVKIDKIDRNVPVCWRCGTPIEFIHTHEFFLKQLDYKDVLKEITKDAKFLPEEHRRKLLDWIDSITMDWPISKTRYYATEIPVWRCKSCGSILVPNEKRYYRPWKELPPWHSCPICGASRDYIVGETKVFDTWFDSSISIIYAAGISKYPHIFEQYINNKAKALRPQGYDIIRTWLYYTLLRVYQLLGRCAFDYIRISGMGLDEKGEAMHKSKGNVVYPEPYIEKYGADAFRFWSAAAAKLGSDYRFSEQLLKTGALFITKLLNIARFISAIPYIEKVDDLYPLDVAILSRMNNVIDVVKKGYEDMDLYIPIHTLYHFIWDEIADHYIELVKPRIYNLDGVFNEKEQVSAWFTLHMLLKNILLLLAPILPFITDYIWRKMYSKRSIHFETLPKPINIPKTELENNLIKLYRLNSLIWKYKKSINAKLTQPLEMVLYVPKELEIFVKDIKYLHKVKEIRFGRPETSSYIELGDDIYLSSFS</sequence>
<evidence type="ECO:0000256" key="2">
    <source>
        <dbReference type="ARBA" id="ARBA00013169"/>
    </source>
</evidence>
<evidence type="ECO:0000256" key="13">
    <source>
        <dbReference type="ARBA" id="ARBA00061452"/>
    </source>
</evidence>
<comment type="function">
    <text evidence="12">Catalyzes the attachment of valine to tRNA(Val). As ValRS can inadvertently accommodate and process structurally similar amino acids such as threonine, to avoid such errors, it has a 'posttransfer' editing activity that hydrolyzes mischarged Thr-tRNA(Val) in a tRNA-dependent manner.</text>
</comment>
<evidence type="ECO:0000256" key="5">
    <source>
        <dbReference type="ARBA" id="ARBA00022741"/>
    </source>
</evidence>
<dbReference type="Pfam" id="PF08264">
    <property type="entry name" value="Anticodon_1"/>
    <property type="match status" value="1"/>
</dbReference>
<name>A0A7C5TF09_9CREN</name>
<dbReference type="FunFam" id="3.40.50.620:FF:000192">
    <property type="entry name" value="Valine--tRNA ligase"/>
    <property type="match status" value="1"/>
</dbReference>
<accession>A0A7C5TF09</accession>
<evidence type="ECO:0000256" key="4">
    <source>
        <dbReference type="ARBA" id="ARBA00022598"/>
    </source>
</evidence>
<organism evidence="15">
    <name type="scientific">Ignisphaera aggregans</name>
    <dbReference type="NCBI Taxonomy" id="334771"/>
    <lineage>
        <taxon>Archaea</taxon>
        <taxon>Thermoproteota</taxon>
        <taxon>Thermoprotei</taxon>
        <taxon>Desulfurococcales</taxon>
        <taxon>Desulfurococcaceae</taxon>
        <taxon>Ignisphaera</taxon>
    </lineage>
</organism>
<dbReference type="PANTHER" id="PTHR11946">
    <property type="entry name" value="VALYL-TRNA SYNTHETASES"/>
    <property type="match status" value="1"/>
</dbReference>
<dbReference type="GO" id="GO:0006438">
    <property type="term" value="P:valyl-tRNA aminoacylation"/>
    <property type="evidence" value="ECO:0007669"/>
    <property type="project" value="InterPro"/>
</dbReference>
<dbReference type="GO" id="GO:0005506">
    <property type="term" value="F:iron ion binding"/>
    <property type="evidence" value="ECO:0007669"/>
    <property type="project" value="InterPro"/>
</dbReference>
<dbReference type="SUPFAM" id="SSF47323">
    <property type="entry name" value="Anticodon-binding domain of a subclass of class I aminoacyl-tRNA synthetases"/>
    <property type="match status" value="1"/>
</dbReference>
<dbReference type="InterPro" id="IPR002303">
    <property type="entry name" value="Valyl-tRNA_ligase"/>
</dbReference>
<dbReference type="EC" id="6.1.1.9" evidence="2"/>
<dbReference type="CDD" id="cd07962">
    <property type="entry name" value="Anticodon_Ia_Val"/>
    <property type="match status" value="1"/>
</dbReference>
<gene>
    <name evidence="15" type="ORF">ENM84_01560</name>
</gene>
<dbReference type="SUPFAM" id="SSF52374">
    <property type="entry name" value="Nucleotidylyl transferase"/>
    <property type="match status" value="1"/>
</dbReference>
<evidence type="ECO:0000259" key="14">
    <source>
        <dbReference type="PROSITE" id="PS50903"/>
    </source>
</evidence>
<dbReference type="InterPro" id="IPR024934">
    <property type="entry name" value="Rubredoxin-like_dom"/>
</dbReference>
<dbReference type="Gene3D" id="1.10.730.10">
    <property type="entry name" value="Isoleucyl-tRNA Synthetase, Domain 1"/>
    <property type="match status" value="1"/>
</dbReference>
<keyword evidence="6" id="KW-0067">ATP-binding</keyword>
<proteinExistence type="inferred from homology"/>
<dbReference type="PANTHER" id="PTHR11946:SF93">
    <property type="entry name" value="VALINE--TRNA LIGASE, CHLOROPLASTIC_MITOCHONDRIAL 2"/>
    <property type="match status" value="1"/>
</dbReference>
<dbReference type="InterPro" id="IPR013155">
    <property type="entry name" value="M/V/L/I-tRNA-synth_anticd-bd"/>
</dbReference>
<evidence type="ECO:0000256" key="9">
    <source>
        <dbReference type="ARBA" id="ARBA00024407"/>
    </source>
</evidence>
<evidence type="ECO:0000256" key="7">
    <source>
        <dbReference type="ARBA" id="ARBA00022917"/>
    </source>
</evidence>
<evidence type="ECO:0000256" key="1">
    <source>
        <dbReference type="ARBA" id="ARBA00004496"/>
    </source>
</evidence>
<dbReference type="Gene3D" id="3.40.50.620">
    <property type="entry name" value="HUPs"/>
    <property type="match status" value="2"/>
</dbReference>
<dbReference type="AlphaFoldDB" id="A0A7C5TF09"/>
<dbReference type="InterPro" id="IPR033705">
    <property type="entry name" value="Anticodon_Ia_Val"/>
</dbReference>
<dbReference type="GO" id="GO:0004832">
    <property type="term" value="F:valine-tRNA ligase activity"/>
    <property type="evidence" value="ECO:0007669"/>
    <property type="project" value="UniProtKB-EC"/>
</dbReference>
<evidence type="ECO:0000256" key="8">
    <source>
        <dbReference type="ARBA" id="ARBA00023146"/>
    </source>
</evidence>
<dbReference type="InterPro" id="IPR002300">
    <property type="entry name" value="aa-tRNA-synth_Ia"/>
</dbReference>
<dbReference type="PRINTS" id="PR00986">
    <property type="entry name" value="TRNASYNTHVAL"/>
</dbReference>
<dbReference type="InterPro" id="IPR014729">
    <property type="entry name" value="Rossmann-like_a/b/a_fold"/>
</dbReference>
<keyword evidence="7" id="KW-0648">Protein biosynthesis</keyword>
<dbReference type="SUPFAM" id="SSF50677">
    <property type="entry name" value="ValRS/IleRS/LeuRS editing domain"/>
    <property type="match status" value="1"/>
</dbReference>
<dbReference type="EMBL" id="DRZI01000056">
    <property type="protein sequence ID" value="HHP81332.1"/>
    <property type="molecule type" value="Genomic_DNA"/>
</dbReference>
<comment type="similarity">
    <text evidence="13">Belongs to the class-I aminoacyl-tRNA synthetase family. ValS type 2 subfamily.</text>
</comment>
<keyword evidence="8" id="KW-0030">Aminoacyl-tRNA synthetase</keyword>
<protein>
    <recommendedName>
        <fullName evidence="9">Valine--tRNA ligase</fullName>
        <ecNumber evidence="2">6.1.1.9</ecNumber>
    </recommendedName>
    <alternativeName>
        <fullName evidence="10">Valyl-tRNA synthetase</fullName>
    </alternativeName>
</protein>
<comment type="catalytic activity">
    <reaction evidence="11">
        <text>tRNA(Val) + L-valine + ATP = L-valyl-tRNA(Val) + AMP + diphosphate</text>
        <dbReference type="Rhea" id="RHEA:10704"/>
        <dbReference type="Rhea" id="RHEA-COMP:9672"/>
        <dbReference type="Rhea" id="RHEA-COMP:9708"/>
        <dbReference type="ChEBI" id="CHEBI:30616"/>
        <dbReference type="ChEBI" id="CHEBI:33019"/>
        <dbReference type="ChEBI" id="CHEBI:57762"/>
        <dbReference type="ChEBI" id="CHEBI:78442"/>
        <dbReference type="ChEBI" id="CHEBI:78537"/>
        <dbReference type="ChEBI" id="CHEBI:456215"/>
        <dbReference type="EC" id="6.1.1.9"/>
    </reaction>
</comment>
<dbReference type="GO" id="GO:0002161">
    <property type="term" value="F:aminoacyl-tRNA deacylase activity"/>
    <property type="evidence" value="ECO:0007669"/>
    <property type="project" value="InterPro"/>
</dbReference>
<dbReference type="GO" id="GO:0005524">
    <property type="term" value="F:ATP binding"/>
    <property type="evidence" value="ECO:0007669"/>
    <property type="project" value="UniProtKB-KW"/>
</dbReference>
<dbReference type="InterPro" id="IPR009008">
    <property type="entry name" value="Val/Leu/Ile-tRNA-synth_edit"/>
</dbReference>
<evidence type="ECO:0000256" key="6">
    <source>
        <dbReference type="ARBA" id="ARBA00022840"/>
    </source>
</evidence>
<dbReference type="PROSITE" id="PS50903">
    <property type="entry name" value="RUBREDOXIN_LIKE"/>
    <property type="match status" value="1"/>
</dbReference>
<reference evidence="15" key="1">
    <citation type="journal article" date="2020" name="mSystems">
        <title>Genome- and Community-Level Interaction Insights into Carbon Utilization and Element Cycling Functions of Hydrothermarchaeota in Hydrothermal Sediment.</title>
        <authorList>
            <person name="Zhou Z."/>
            <person name="Liu Y."/>
            <person name="Xu W."/>
            <person name="Pan J."/>
            <person name="Luo Z.H."/>
            <person name="Li M."/>
        </authorList>
    </citation>
    <scope>NUCLEOTIDE SEQUENCE [LARGE SCALE GENOMIC DNA]</scope>
    <source>
        <strain evidence="15">SpSt-1121</strain>
    </source>
</reference>
<dbReference type="Gene3D" id="3.90.740.10">
    <property type="entry name" value="Valyl/Leucyl/Isoleucyl-tRNA synthetase, editing domain"/>
    <property type="match status" value="1"/>
</dbReference>
<dbReference type="Pfam" id="PF00133">
    <property type="entry name" value="tRNA-synt_1"/>
    <property type="match status" value="1"/>
</dbReference>